<accession>A0ABS4L5D6</accession>
<feature type="non-terminal residue" evidence="10">
    <location>
        <position position="479"/>
    </location>
</feature>
<dbReference type="InterPro" id="IPR006597">
    <property type="entry name" value="Sel1-like"/>
</dbReference>
<feature type="binding site" evidence="7">
    <location>
        <position position="40"/>
    </location>
    <ligand>
        <name>ATP</name>
        <dbReference type="ChEBI" id="CHEBI:30616"/>
    </ligand>
</feature>
<evidence type="ECO:0000256" key="3">
    <source>
        <dbReference type="ARBA" id="ARBA00022679"/>
    </source>
</evidence>
<dbReference type="CDD" id="cd14014">
    <property type="entry name" value="STKc_PknB_like"/>
    <property type="match status" value="1"/>
</dbReference>
<comment type="caution">
    <text evidence="10">The sequence shown here is derived from an EMBL/GenBank/DDBJ whole genome shotgun (WGS) entry which is preliminary data.</text>
</comment>
<evidence type="ECO:0000256" key="6">
    <source>
        <dbReference type="ARBA" id="ARBA00022840"/>
    </source>
</evidence>
<dbReference type="PROSITE" id="PS00108">
    <property type="entry name" value="PROTEIN_KINASE_ST"/>
    <property type="match status" value="1"/>
</dbReference>
<dbReference type="InterPro" id="IPR019734">
    <property type="entry name" value="TPR_rpt"/>
</dbReference>
<dbReference type="PANTHER" id="PTHR43289:SF6">
    <property type="entry name" value="SERINE_THREONINE-PROTEIN KINASE NEKL-3"/>
    <property type="match status" value="1"/>
</dbReference>
<name>A0ABS4L5D6_STRAV</name>
<protein>
    <recommendedName>
        <fullName evidence="1">non-specific serine/threonine protein kinase</fullName>
        <ecNumber evidence="1">2.7.11.1</ecNumber>
    </recommendedName>
</protein>
<evidence type="ECO:0000256" key="4">
    <source>
        <dbReference type="ARBA" id="ARBA00022741"/>
    </source>
</evidence>
<evidence type="ECO:0000256" key="7">
    <source>
        <dbReference type="PROSITE-ProRule" id="PRU10141"/>
    </source>
</evidence>
<keyword evidence="5" id="KW-0418">Kinase</keyword>
<dbReference type="Pfam" id="PF08238">
    <property type="entry name" value="Sel1"/>
    <property type="match status" value="1"/>
</dbReference>
<gene>
    <name evidence="10" type="ORF">J2Z77_003118</name>
</gene>
<keyword evidence="11" id="KW-1185">Reference proteome</keyword>
<keyword evidence="6 7" id="KW-0067">ATP-binding</keyword>
<evidence type="ECO:0000256" key="8">
    <source>
        <dbReference type="SAM" id="MobiDB-lite"/>
    </source>
</evidence>
<dbReference type="InterPro" id="IPR017441">
    <property type="entry name" value="Protein_kinase_ATP_BS"/>
</dbReference>
<dbReference type="SUPFAM" id="SSF81901">
    <property type="entry name" value="HCP-like"/>
    <property type="match status" value="1"/>
</dbReference>
<evidence type="ECO:0000256" key="1">
    <source>
        <dbReference type="ARBA" id="ARBA00012513"/>
    </source>
</evidence>
<dbReference type="EC" id="2.7.11.1" evidence="1"/>
<evidence type="ECO:0000259" key="9">
    <source>
        <dbReference type="PROSITE" id="PS50011"/>
    </source>
</evidence>
<dbReference type="SMART" id="SM00220">
    <property type="entry name" value="S_TKc"/>
    <property type="match status" value="1"/>
</dbReference>
<dbReference type="Gene3D" id="1.10.510.10">
    <property type="entry name" value="Transferase(Phosphotransferase) domain 1"/>
    <property type="match status" value="1"/>
</dbReference>
<dbReference type="Pfam" id="PF13432">
    <property type="entry name" value="TPR_16"/>
    <property type="match status" value="1"/>
</dbReference>
<dbReference type="Gene3D" id="3.30.200.20">
    <property type="entry name" value="Phosphorylase Kinase, domain 1"/>
    <property type="match status" value="1"/>
</dbReference>
<reference evidence="10 11" key="1">
    <citation type="submission" date="2021-03" db="EMBL/GenBank/DDBJ databases">
        <title>Genomic Encyclopedia of Type Strains, Phase IV (KMG-IV): sequencing the most valuable type-strain genomes for metagenomic binning, comparative biology and taxonomic classification.</title>
        <authorList>
            <person name="Goeker M."/>
        </authorList>
    </citation>
    <scope>NUCLEOTIDE SEQUENCE [LARGE SCALE GENOMIC DNA]</scope>
    <source>
        <strain evidence="10 11">DSM 40526</strain>
    </source>
</reference>
<dbReference type="Pfam" id="PF00069">
    <property type="entry name" value="Pkinase"/>
    <property type="match status" value="1"/>
</dbReference>
<sequence length="479" mass="51481">MYRGMELAGRYRLDSRLGHGGMGEVWAASDLRLRRTVAIKMVLASHLRDDRLAAQVLARFRREGEAAARLNHRNIAIVHDLGEHQETGADGQVEVSPFLVMEFLEGRDLATVLHEDHPGGLPPEKVLEYGAQVCDGLAAAHARNIVHRDIKPANLMLLDDGTIKICDFGIVQIQDGTLGLTTAGALLGSPLYMAPEQLRGQTPTHSADLYALGASLYELLTGRPPFTADSAYAVIAMHLSTTPEPPSTHQPAIPPGIDTLITSLLAKDPADRPLTAKEVGARLRSAHLAPGPTNGPAAEAPETDEERHQRAAEAGDSDAMFSLALLLTEADRIDEAETWYRKAADAGNTDAMHGLGFLLEDTGRTHEAETWYRKVADAGDSVAMNNLGLLLANTGRPNEAETWYQKAADAGNSGSMHGLGFLLEDTGRPNEAETWYRKAADAGNTGAMHGLGFLLEDTGRPNEAETWYRKAADAGNTGA</sequence>
<dbReference type="Gene3D" id="1.25.40.10">
    <property type="entry name" value="Tetratricopeptide repeat domain"/>
    <property type="match status" value="1"/>
</dbReference>
<dbReference type="RefSeq" id="WP_209468373.1">
    <property type="nucleotide sequence ID" value="NZ_JAGGLQ010000004.1"/>
</dbReference>
<feature type="region of interest" description="Disordered" evidence="8">
    <location>
        <begin position="284"/>
        <end position="315"/>
    </location>
</feature>
<dbReference type="Pfam" id="PF13374">
    <property type="entry name" value="TPR_10"/>
    <property type="match status" value="3"/>
</dbReference>
<dbReference type="InterPro" id="IPR000719">
    <property type="entry name" value="Prot_kinase_dom"/>
</dbReference>
<dbReference type="InterPro" id="IPR011009">
    <property type="entry name" value="Kinase-like_dom_sf"/>
</dbReference>
<evidence type="ECO:0000313" key="10">
    <source>
        <dbReference type="EMBL" id="MBP2037318.1"/>
    </source>
</evidence>
<dbReference type="InterPro" id="IPR008271">
    <property type="entry name" value="Ser/Thr_kinase_AS"/>
</dbReference>
<evidence type="ECO:0000313" key="11">
    <source>
        <dbReference type="Proteomes" id="UP001519310"/>
    </source>
</evidence>
<dbReference type="SUPFAM" id="SSF56112">
    <property type="entry name" value="Protein kinase-like (PK-like)"/>
    <property type="match status" value="1"/>
</dbReference>
<evidence type="ECO:0000256" key="2">
    <source>
        <dbReference type="ARBA" id="ARBA00022527"/>
    </source>
</evidence>
<keyword evidence="3" id="KW-0808">Transferase</keyword>
<dbReference type="InterPro" id="IPR011990">
    <property type="entry name" value="TPR-like_helical_dom_sf"/>
</dbReference>
<dbReference type="PROSITE" id="PS50011">
    <property type="entry name" value="PROTEIN_KINASE_DOM"/>
    <property type="match status" value="1"/>
</dbReference>
<dbReference type="SMART" id="SM00028">
    <property type="entry name" value="TPR"/>
    <property type="match status" value="3"/>
</dbReference>
<organism evidence="10 11">
    <name type="scientific">Streptomyces avidinii</name>
    <dbReference type="NCBI Taxonomy" id="1895"/>
    <lineage>
        <taxon>Bacteria</taxon>
        <taxon>Bacillati</taxon>
        <taxon>Actinomycetota</taxon>
        <taxon>Actinomycetes</taxon>
        <taxon>Kitasatosporales</taxon>
        <taxon>Streptomycetaceae</taxon>
        <taxon>Streptomyces</taxon>
    </lineage>
</organism>
<keyword evidence="4 7" id="KW-0547">Nucleotide-binding</keyword>
<evidence type="ECO:0000256" key="5">
    <source>
        <dbReference type="ARBA" id="ARBA00022777"/>
    </source>
</evidence>
<dbReference type="Proteomes" id="UP001519310">
    <property type="component" value="Unassembled WGS sequence"/>
</dbReference>
<dbReference type="PROSITE" id="PS00107">
    <property type="entry name" value="PROTEIN_KINASE_ATP"/>
    <property type="match status" value="1"/>
</dbReference>
<keyword evidence="2" id="KW-0723">Serine/threonine-protein kinase</keyword>
<dbReference type="EMBL" id="JAGGLQ010000004">
    <property type="protein sequence ID" value="MBP2037318.1"/>
    <property type="molecule type" value="Genomic_DNA"/>
</dbReference>
<dbReference type="SMART" id="SM00671">
    <property type="entry name" value="SEL1"/>
    <property type="match status" value="5"/>
</dbReference>
<dbReference type="PANTHER" id="PTHR43289">
    <property type="entry name" value="MITOGEN-ACTIVATED PROTEIN KINASE KINASE KINASE 20-RELATED"/>
    <property type="match status" value="1"/>
</dbReference>
<feature type="domain" description="Protein kinase" evidence="9">
    <location>
        <begin position="11"/>
        <end position="288"/>
    </location>
</feature>
<proteinExistence type="predicted"/>